<gene>
    <name evidence="2" type="ORF">BJ965_004392</name>
</gene>
<comment type="caution">
    <text evidence="2">The sequence shown here is derived from an EMBL/GenBank/DDBJ whole genome shotgun (WGS) entry which is preliminary data.</text>
</comment>
<protein>
    <submittedName>
        <fullName evidence="2">Uncharacterized protein</fullName>
    </submittedName>
</protein>
<evidence type="ECO:0000313" key="3">
    <source>
        <dbReference type="Proteomes" id="UP000565089"/>
    </source>
</evidence>
<accession>A0A7W7DR59</accession>
<dbReference type="GeneID" id="95796367"/>
<feature type="transmembrane region" description="Helical" evidence="1">
    <location>
        <begin position="6"/>
        <end position="23"/>
    </location>
</feature>
<evidence type="ECO:0000313" key="2">
    <source>
        <dbReference type="EMBL" id="MBB4714510.1"/>
    </source>
</evidence>
<keyword evidence="3" id="KW-1185">Reference proteome</keyword>
<keyword evidence="1" id="KW-0812">Transmembrane</keyword>
<keyword evidence="1" id="KW-0472">Membrane</keyword>
<dbReference type="RefSeq" id="WP_246545942.1">
    <property type="nucleotide sequence ID" value="NZ_JACHMS010000001.1"/>
</dbReference>
<name>A0A7W7DR59_9ACTN</name>
<evidence type="ECO:0000256" key="1">
    <source>
        <dbReference type="SAM" id="Phobius"/>
    </source>
</evidence>
<dbReference type="EMBL" id="JACHMS010000001">
    <property type="protein sequence ID" value="MBB4714510.1"/>
    <property type="molecule type" value="Genomic_DNA"/>
</dbReference>
<proteinExistence type="predicted"/>
<organism evidence="2 3">
    <name type="scientific">Streptomyces luteogriseus</name>
    <dbReference type="NCBI Taxonomy" id="68233"/>
    <lineage>
        <taxon>Bacteria</taxon>
        <taxon>Bacillati</taxon>
        <taxon>Actinomycetota</taxon>
        <taxon>Actinomycetes</taxon>
        <taxon>Kitasatosporales</taxon>
        <taxon>Streptomycetaceae</taxon>
        <taxon>Streptomyces</taxon>
    </lineage>
</organism>
<dbReference type="Proteomes" id="UP000565089">
    <property type="component" value="Unassembled WGS sequence"/>
</dbReference>
<reference evidence="2 3" key="1">
    <citation type="submission" date="2020-08" db="EMBL/GenBank/DDBJ databases">
        <title>Sequencing the genomes of 1000 actinobacteria strains.</title>
        <authorList>
            <person name="Klenk H.-P."/>
        </authorList>
    </citation>
    <scope>NUCLEOTIDE SEQUENCE [LARGE SCALE GENOMIC DNA]</scope>
    <source>
        <strain evidence="2 3">DSM 40483</strain>
    </source>
</reference>
<dbReference type="AlphaFoldDB" id="A0A7W7DR59"/>
<keyword evidence="1" id="KW-1133">Transmembrane helix</keyword>
<sequence length="203" mass="22278">MDVGAVLIAVAGVAGTLGGALLTQRGAEKAKRRELETAQALQEARESRELRRSCYSGLHRDARQFCTALSRHLYVMRDRTPGDEDIQALESAKDTYRDRWSEALMIAPDGVVAPAREVNGALNRVYGQVKRLEQGNPRPGETLRSAAEAQHGVWPLIAAMREAMRRDLGVTEGSGADHAVEMPSYYGDSTALLRDFGEQDRTP</sequence>